<feature type="compositionally biased region" description="Pro residues" evidence="1">
    <location>
        <begin position="28"/>
        <end position="39"/>
    </location>
</feature>
<organism evidence="2 3">
    <name type="scientific">Ancylostoma caninum</name>
    <name type="common">Dog hookworm</name>
    <dbReference type="NCBI Taxonomy" id="29170"/>
    <lineage>
        <taxon>Eukaryota</taxon>
        <taxon>Metazoa</taxon>
        <taxon>Ecdysozoa</taxon>
        <taxon>Nematoda</taxon>
        <taxon>Chromadorea</taxon>
        <taxon>Rhabditida</taxon>
        <taxon>Rhabditina</taxon>
        <taxon>Rhabditomorpha</taxon>
        <taxon>Strongyloidea</taxon>
        <taxon>Ancylostomatidae</taxon>
        <taxon>Ancylostomatinae</taxon>
        <taxon>Ancylostoma</taxon>
    </lineage>
</organism>
<dbReference type="Proteomes" id="UP000252519">
    <property type="component" value="Unassembled WGS sequence"/>
</dbReference>
<proteinExistence type="predicted"/>
<comment type="caution">
    <text evidence="2">The sequence shown here is derived from an EMBL/GenBank/DDBJ whole genome shotgun (WGS) entry which is preliminary data.</text>
</comment>
<feature type="region of interest" description="Disordered" evidence="1">
    <location>
        <begin position="1"/>
        <end position="48"/>
    </location>
</feature>
<protein>
    <submittedName>
        <fullName evidence="2">Uncharacterized protein</fullName>
    </submittedName>
</protein>
<accession>A0A368H3I9</accession>
<feature type="compositionally biased region" description="Polar residues" evidence="1">
    <location>
        <begin position="1"/>
        <end position="10"/>
    </location>
</feature>
<dbReference type="AlphaFoldDB" id="A0A368H3I9"/>
<name>A0A368H3I9_ANCCA</name>
<dbReference type="EMBL" id="JOJR01000016">
    <property type="protein sequence ID" value="RCN51173.1"/>
    <property type="molecule type" value="Genomic_DNA"/>
</dbReference>
<gene>
    <name evidence="2" type="ORF">ANCCAN_02742</name>
</gene>
<evidence type="ECO:0000256" key="1">
    <source>
        <dbReference type="SAM" id="MobiDB-lite"/>
    </source>
</evidence>
<sequence length="71" mass="7705">MDPSTSTTSGPPLYEQAKVHTSSKLEPTAPPDSEAPPPYEETNQEETVAPYIIRASRVTVASPPEPICSHW</sequence>
<reference evidence="2 3" key="1">
    <citation type="submission" date="2014-10" db="EMBL/GenBank/DDBJ databases">
        <title>Draft genome of the hookworm Ancylostoma caninum.</title>
        <authorList>
            <person name="Mitreva M."/>
        </authorList>
    </citation>
    <scope>NUCLEOTIDE SEQUENCE [LARGE SCALE GENOMIC DNA]</scope>
    <source>
        <strain evidence="2 3">Baltimore</strain>
    </source>
</reference>
<keyword evidence="3" id="KW-1185">Reference proteome</keyword>
<evidence type="ECO:0000313" key="2">
    <source>
        <dbReference type="EMBL" id="RCN51173.1"/>
    </source>
</evidence>
<evidence type="ECO:0000313" key="3">
    <source>
        <dbReference type="Proteomes" id="UP000252519"/>
    </source>
</evidence>